<evidence type="ECO:0000256" key="6">
    <source>
        <dbReference type="ARBA" id="ARBA00022989"/>
    </source>
</evidence>
<organism evidence="9 10">
    <name type="scientific">Brevibacillus fluminis</name>
    <dbReference type="NCBI Taxonomy" id="511487"/>
    <lineage>
        <taxon>Bacteria</taxon>
        <taxon>Bacillati</taxon>
        <taxon>Bacillota</taxon>
        <taxon>Bacilli</taxon>
        <taxon>Bacillales</taxon>
        <taxon>Paenibacillaceae</taxon>
        <taxon>Brevibacillus</taxon>
    </lineage>
</organism>
<evidence type="ECO:0000313" key="10">
    <source>
        <dbReference type="Proteomes" id="UP000271031"/>
    </source>
</evidence>
<dbReference type="EMBL" id="RHHQ01000010">
    <property type="protein sequence ID" value="RNB87840.1"/>
    <property type="molecule type" value="Genomic_DNA"/>
</dbReference>
<feature type="transmembrane region" description="Helical" evidence="8">
    <location>
        <begin position="212"/>
        <end position="229"/>
    </location>
</feature>
<keyword evidence="6 8" id="KW-1133">Transmembrane helix</keyword>
<feature type="transmembrane region" description="Helical" evidence="8">
    <location>
        <begin position="74"/>
        <end position="93"/>
    </location>
</feature>
<comment type="similarity">
    <text evidence="2">Belongs to the AzlC family.</text>
</comment>
<evidence type="ECO:0000256" key="2">
    <source>
        <dbReference type="ARBA" id="ARBA00010735"/>
    </source>
</evidence>
<dbReference type="AlphaFoldDB" id="A0A3M8DI88"/>
<evidence type="ECO:0000256" key="4">
    <source>
        <dbReference type="ARBA" id="ARBA00022475"/>
    </source>
</evidence>
<comment type="caution">
    <text evidence="9">The sequence shown here is derived from an EMBL/GenBank/DDBJ whole genome shotgun (WGS) entry which is preliminary data.</text>
</comment>
<reference evidence="9 10" key="1">
    <citation type="submission" date="2018-10" db="EMBL/GenBank/DDBJ databases">
        <title>Phylogenomics of Brevibacillus.</title>
        <authorList>
            <person name="Dunlap C."/>
        </authorList>
    </citation>
    <scope>NUCLEOTIDE SEQUENCE [LARGE SCALE GENOMIC DNA]</scope>
    <source>
        <strain evidence="9 10">JCM 15716</strain>
    </source>
</reference>
<gene>
    <name evidence="9" type="ORF">EDM56_13190</name>
</gene>
<keyword evidence="3" id="KW-0813">Transport</keyword>
<evidence type="ECO:0000256" key="3">
    <source>
        <dbReference type="ARBA" id="ARBA00022448"/>
    </source>
</evidence>
<dbReference type="Proteomes" id="UP000271031">
    <property type="component" value="Unassembled WGS sequence"/>
</dbReference>
<sequence length="248" mass="26806">MQAKPDVPNWAAFREGVVDALPMVFSFVLFGGIFGLLATNTGLSAWQSVAMSLVVFAGSAQFTALSMLDEHSGLVAIIFATFLLNSRHLLMGLSMSPYYKSYPTKHVNMLAFLFVDESYAITLNRFRTHPSNMMYVYGTSLALYVTWVGGTWLGTVAGQWLPDPATLGLGFSFSAMFLALVYYQLYSPLRIITFVACGGAAVVLAFVLPNGLHLLAAGLLAFGIGYFLGPKQETAPSEENLPKGVESA</sequence>
<feature type="transmembrane region" description="Helical" evidence="8">
    <location>
        <begin position="49"/>
        <end position="68"/>
    </location>
</feature>
<dbReference type="OrthoDB" id="3177005at2"/>
<proteinExistence type="inferred from homology"/>
<accession>A0A3M8DI88</accession>
<evidence type="ECO:0000256" key="5">
    <source>
        <dbReference type="ARBA" id="ARBA00022692"/>
    </source>
</evidence>
<dbReference type="Pfam" id="PF03591">
    <property type="entry name" value="AzlC"/>
    <property type="match status" value="1"/>
</dbReference>
<dbReference type="GO" id="GO:1903785">
    <property type="term" value="P:L-valine transmembrane transport"/>
    <property type="evidence" value="ECO:0007669"/>
    <property type="project" value="TreeGrafter"/>
</dbReference>
<name>A0A3M8DI88_9BACL</name>
<feature type="transmembrane region" description="Helical" evidence="8">
    <location>
        <begin position="165"/>
        <end position="182"/>
    </location>
</feature>
<dbReference type="PANTHER" id="PTHR34979">
    <property type="entry name" value="INNER MEMBRANE PROTEIN YGAZ"/>
    <property type="match status" value="1"/>
</dbReference>
<dbReference type="PANTHER" id="PTHR34979:SF1">
    <property type="entry name" value="INNER MEMBRANE PROTEIN YGAZ"/>
    <property type="match status" value="1"/>
</dbReference>
<evidence type="ECO:0000256" key="7">
    <source>
        <dbReference type="ARBA" id="ARBA00023136"/>
    </source>
</evidence>
<feature type="transmembrane region" description="Helical" evidence="8">
    <location>
        <begin position="20"/>
        <end position="37"/>
    </location>
</feature>
<keyword evidence="7 8" id="KW-0472">Membrane</keyword>
<dbReference type="GO" id="GO:0005886">
    <property type="term" value="C:plasma membrane"/>
    <property type="evidence" value="ECO:0007669"/>
    <property type="project" value="UniProtKB-SubCell"/>
</dbReference>
<feature type="transmembrane region" description="Helical" evidence="8">
    <location>
        <begin position="134"/>
        <end position="153"/>
    </location>
</feature>
<comment type="subcellular location">
    <subcellularLocation>
        <location evidence="1">Cell membrane</location>
        <topology evidence="1">Multi-pass membrane protein</topology>
    </subcellularLocation>
</comment>
<protein>
    <submittedName>
        <fullName evidence="9">Branched-chain amino acid ABC transporter permease</fullName>
    </submittedName>
</protein>
<dbReference type="InterPro" id="IPR011606">
    <property type="entry name" value="Brnchd-chn_aa_trnsp_permease"/>
</dbReference>
<keyword evidence="10" id="KW-1185">Reference proteome</keyword>
<evidence type="ECO:0000313" key="9">
    <source>
        <dbReference type="EMBL" id="RNB87840.1"/>
    </source>
</evidence>
<evidence type="ECO:0000256" key="8">
    <source>
        <dbReference type="SAM" id="Phobius"/>
    </source>
</evidence>
<keyword evidence="5 8" id="KW-0812">Transmembrane</keyword>
<keyword evidence="4" id="KW-1003">Cell membrane</keyword>
<evidence type="ECO:0000256" key="1">
    <source>
        <dbReference type="ARBA" id="ARBA00004651"/>
    </source>
</evidence>